<evidence type="ECO:0000259" key="9">
    <source>
        <dbReference type="PROSITE" id="PS50110"/>
    </source>
</evidence>
<dbReference type="InterPro" id="IPR013767">
    <property type="entry name" value="PAS_fold"/>
</dbReference>
<keyword evidence="3 6" id="KW-0597">Phosphoprotein</keyword>
<keyword evidence="13" id="KW-1185">Reference proteome</keyword>
<protein>
    <recommendedName>
        <fullName evidence="2">histidine kinase</fullName>
        <ecNumber evidence="2">2.7.13.3</ecNumber>
    </recommendedName>
</protein>
<dbReference type="NCBIfam" id="TIGR00229">
    <property type="entry name" value="sensory_box"/>
    <property type="match status" value="3"/>
</dbReference>
<keyword evidence="7" id="KW-0175">Coiled coil</keyword>
<feature type="domain" description="PAC" evidence="11">
    <location>
        <begin position="342"/>
        <end position="393"/>
    </location>
</feature>
<dbReference type="Pfam" id="PF00072">
    <property type="entry name" value="Response_reg"/>
    <property type="match status" value="1"/>
</dbReference>
<name>A0ABQ1HZG5_9ALTE</name>
<dbReference type="SUPFAM" id="SSF55874">
    <property type="entry name" value="ATPase domain of HSP90 chaperone/DNA topoisomerase II/histidine kinase"/>
    <property type="match status" value="1"/>
</dbReference>
<dbReference type="CDD" id="cd16922">
    <property type="entry name" value="HATPase_EvgS-ArcB-TorS-like"/>
    <property type="match status" value="1"/>
</dbReference>
<gene>
    <name evidence="12" type="ORF">GCM10007414_13880</name>
</gene>
<dbReference type="SMART" id="SM00387">
    <property type="entry name" value="HATPase_c"/>
    <property type="match status" value="1"/>
</dbReference>
<sequence>MANFRKLQNSVGSITIDESGKVHSFDSVAERIFGYVSSEVIGQNVSILMPEPHRSHHDGYLKRYLAEASEHIIGRGRELLGLHKDGHTFPIWLAVNYVQVEGITLFTGAVLDLSSQKQTERELSRSEELSRAVLDTAVNPIITINRFGQIQSFNNSAEKFFGFTREEVLDKNVNILMPEPDHSHHDSYLSNYLKTGSPKIIGTGREVVAKTKHGALVPIHLSVGEMEMDDETMFVGIITDISQQKAVEKELLQHRERLEELVALATEEVEAIVKTAANGVITIDENGTIDVFNPSAEALFAWPSEKVKGQSISMLLSEPDAALYQQHIARYLEFGSNQEMVKGIEVQAKRRNGSLFAALIASGHRELKNGRHLFVVFIHDITEQKRTEEVLRIAKESAEQGVKTKAAFLANMSHEIRTPMNAIIGFSELVQQSPQLPQSLSQHMNTIVNSSKALLSLLNDILDVSKLESEQFSLDSVAFNLPNVIRDALQMLEYRANEKALQLLLDYPPQLPMVFVGDPLRLRQVLINLVGNSVKFTDKGVVKVSVETTDIADQLLISVSDTGIGMSAEQLDKVFEPFSQADISISRRYGGTGLGTTICKQLVSLMGGTIWAQSEQGKGSQFQFTCRLPVASDDSAEILFDDGQPKSEEYYSPRLFSVLLAEDIKENAILVSLRLEQQGHQVDWVTDGEKALNAYKNGHFDLILMDVMMPEMDGLEATRIIRRIEKESGQHIPIIALTASIMQEDHLNCTNAGMDAVEGKPIDFAKLLDTMEQTVPVDKGRPNTIKRVGGRRHPLVDFSPVEAVANYRKAISVWGDPVVYATALHSFAKDHQQDASHIAKLLEGDRYSIERARDVAHALKGVSGNLMLDRIYAVSLHINNHFRTSILSDLRNDLKDLDKAIATAVAAINKLELPEQTEVVAKRFDAQEVLKLVNALLLSYEQLNPDLASPIIDRLLEYVDSATVAPVLAELNAYDFDSAREKTIEMASSLGLNVGEQQ</sequence>
<evidence type="ECO:0000259" key="8">
    <source>
        <dbReference type="PROSITE" id="PS50109"/>
    </source>
</evidence>
<dbReference type="PROSITE" id="PS50110">
    <property type="entry name" value="RESPONSE_REGULATORY"/>
    <property type="match status" value="1"/>
</dbReference>
<evidence type="ECO:0000256" key="7">
    <source>
        <dbReference type="SAM" id="Coils"/>
    </source>
</evidence>
<dbReference type="SUPFAM" id="SSF47226">
    <property type="entry name" value="Histidine-containing phosphotransfer domain, HPT domain"/>
    <property type="match status" value="1"/>
</dbReference>
<dbReference type="SUPFAM" id="SSF47384">
    <property type="entry name" value="Homodimeric domain of signal transducing histidine kinase"/>
    <property type="match status" value="1"/>
</dbReference>
<evidence type="ECO:0000256" key="3">
    <source>
        <dbReference type="ARBA" id="ARBA00022553"/>
    </source>
</evidence>
<dbReference type="InterPro" id="IPR036641">
    <property type="entry name" value="HPT_dom_sf"/>
</dbReference>
<dbReference type="InterPro" id="IPR005467">
    <property type="entry name" value="His_kinase_dom"/>
</dbReference>
<dbReference type="PROSITE" id="PS50112">
    <property type="entry name" value="PAS"/>
    <property type="match status" value="3"/>
</dbReference>
<reference evidence="13" key="1">
    <citation type="journal article" date="2019" name="Int. J. Syst. Evol. Microbiol.">
        <title>The Global Catalogue of Microorganisms (GCM) 10K type strain sequencing project: providing services to taxonomists for standard genome sequencing and annotation.</title>
        <authorList>
            <consortium name="The Broad Institute Genomics Platform"/>
            <consortium name="The Broad Institute Genome Sequencing Center for Infectious Disease"/>
            <person name="Wu L."/>
            <person name="Ma J."/>
        </authorList>
    </citation>
    <scope>NUCLEOTIDE SEQUENCE [LARGE SCALE GENOMIC DNA]</scope>
    <source>
        <strain evidence="13">CGMCC 1.10131</strain>
    </source>
</reference>
<dbReference type="InterPro" id="IPR004358">
    <property type="entry name" value="Sig_transdc_His_kin-like_C"/>
</dbReference>
<dbReference type="InterPro" id="IPR003594">
    <property type="entry name" value="HATPase_dom"/>
</dbReference>
<dbReference type="SUPFAM" id="SSF52172">
    <property type="entry name" value="CheY-like"/>
    <property type="match status" value="1"/>
</dbReference>
<comment type="caution">
    <text evidence="12">The sequence shown here is derived from an EMBL/GenBank/DDBJ whole genome shotgun (WGS) entry which is preliminary data.</text>
</comment>
<dbReference type="InterPro" id="IPR035965">
    <property type="entry name" value="PAS-like_dom_sf"/>
</dbReference>
<dbReference type="Proteomes" id="UP000651977">
    <property type="component" value="Unassembled WGS sequence"/>
</dbReference>
<dbReference type="InterPro" id="IPR000700">
    <property type="entry name" value="PAS-assoc_C"/>
</dbReference>
<accession>A0ABQ1HZG5</accession>
<dbReference type="Gene3D" id="3.40.50.2300">
    <property type="match status" value="1"/>
</dbReference>
<keyword evidence="5" id="KW-0418">Kinase</keyword>
<feature type="domain" description="Response regulatory" evidence="9">
    <location>
        <begin position="657"/>
        <end position="775"/>
    </location>
</feature>
<feature type="domain" description="PAS" evidence="10">
    <location>
        <begin position="265"/>
        <end position="335"/>
    </location>
</feature>
<evidence type="ECO:0000256" key="1">
    <source>
        <dbReference type="ARBA" id="ARBA00000085"/>
    </source>
</evidence>
<organism evidence="12 13">
    <name type="scientific">Agarivorans gilvus</name>
    <dbReference type="NCBI Taxonomy" id="680279"/>
    <lineage>
        <taxon>Bacteria</taxon>
        <taxon>Pseudomonadati</taxon>
        <taxon>Pseudomonadota</taxon>
        <taxon>Gammaproteobacteria</taxon>
        <taxon>Alteromonadales</taxon>
        <taxon>Alteromonadaceae</taxon>
        <taxon>Agarivorans</taxon>
    </lineage>
</organism>
<evidence type="ECO:0000259" key="10">
    <source>
        <dbReference type="PROSITE" id="PS50112"/>
    </source>
</evidence>
<dbReference type="RefSeq" id="WP_055734505.1">
    <property type="nucleotide sequence ID" value="NZ_BMDY01000007.1"/>
</dbReference>
<dbReference type="Gene3D" id="3.30.565.10">
    <property type="entry name" value="Histidine kinase-like ATPase, C-terminal domain"/>
    <property type="match status" value="1"/>
</dbReference>
<feature type="modified residue" description="4-aspartylphosphate" evidence="6">
    <location>
        <position position="706"/>
    </location>
</feature>
<dbReference type="InterPro" id="IPR001789">
    <property type="entry name" value="Sig_transdc_resp-reg_receiver"/>
</dbReference>
<dbReference type="PRINTS" id="PR00344">
    <property type="entry name" value="BCTRLSENSOR"/>
</dbReference>
<dbReference type="PANTHER" id="PTHR43047">
    <property type="entry name" value="TWO-COMPONENT HISTIDINE PROTEIN KINASE"/>
    <property type="match status" value="1"/>
</dbReference>
<dbReference type="Pfam" id="PF02518">
    <property type="entry name" value="HATPase_c"/>
    <property type="match status" value="1"/>
</dbReference>
<comment type="catalytic activity">
    <reaction evidence="1">
        <text>ATP + protein L-histidine = ADP + protein N-phospho-L-histidine.</text>
        <dbReference type="EC" id="2.7.13.3"/>
    </reaction>
</comment>
<dbReference type="Gene3D" id="1.10.287.130">
    <property type="match status" value="1"/>
</dbReference>
<evidence type="ECO:0000256" key="6">
    <source>
        <dbReference type="PROSITE-ProRule" id="PRU00169"/>
    </source>
</evidence>
<dbReference type="SMART" id="SM00388">
    <property type="entry name" value="HisKA"/>
    <property type="match status" value="1"/>
</dbReference>
<feature type="domain" description="Histidine kinase" evidence="8">
    <location>
        <begin position="411"/>
        <end position="632"/>
    </location>
</feature>
<evidence type="ECO:0000313" key="13">
    <source>
        <dbReference type="Proteomes" id="UP000651977"/>
    </source>
</evidence>
<dbReference type="InterPro" id="IPR011006">
    <property type="entry name" value="CheY-like_superfamily"/>
</dbReference>
<dbReference type="Pfam" id="PF00512">
    <property type="entry name" value="HisKA"/>
    <property type="match status" value="1"/>
</dbReference>
<dbReference type="CDD" id="cd00130">
    <property type="entry name" value="PAS"/>
    <property type="match status" value="3"/>
</dbReference>
<feature type="coiled-coil region" evidence="7">
    <location>
        <begin position="244"/>
        <end position="275"/>
    </location>
</feature>
<evidence type="ECO:0000256" key="2">
    <source>
        <dbReference type="ARBA" id="ARBA00012438"/>
    </source>
</evidence>
<dbReference type="SMART" id="SM00091">
    <property type="entry name" value="PAS"/>
    <property type="match status" value="3"/>
</dbReference>
<dbReference type="Gene3D" id="1.20.120.160">
    <property type="entry name" value="HPT domain"/>
    <property type="match status" value="1"/>
</dbReference>
<dbReference type="PROSITE" id="PS50109">
    <property type="entry name" value="HIS_KIN"/>
    <property type="match status" value="1"/>
</dbReference>
<evidence type="ECO:0000313" key="12">
    <source>
        <dbReference type="EMBL" id="GGB01887.1"/>
    </source>
</evidence>
<dbReference type="EC" id="2.7.13.3" evidence="2"/>
<evidence type="ECO:0000256" key="5">
    <source>
        <dbReference type="ARBA" id="ARBA00022777"/>
    </source>
</evidence>
<dbReference type="Gene3D" id="3.30.450.20">
    <property type="entry name" value="PAS domain"/>
    <property type="match status" value="3"/>
</dbReference>
<evidence type="ECO:0000259" key="11">
    <source>
        <dbReference type="PROSITE" id="PS50113"/>
    </source>
</evidence>
<feature type="domain" description="PAS" evidence="10">
    <location>
        <begin position="14"/>
        <end position="68"/>
    </location>
</feature>
<dbReference type="InterPro" id="IPR000014">
    <property type="entry name" value="PAS"/>
</dbReference>
<dbReference type="CDD" id="cd17546">
    <property type="entry name" value="REC_hyHK_CKI1_RcsC-like"/>
    <property type="match status" value="1"/>
</dbReference>
<dbReference type="SUPFAM" id="SSF55785">
    <property type="entry name" value="PYP-like sensor domain (PAS domain)"/>
    <property type="match status" value="3"/>
</dbReference>
<evidence type="ECO:0000256" key="4">
    <source>
        <dbReference type="ARBA" id="ARBA00022679"/>
    </source>
</evidence>
<dbReference type="EMBL" id="BMDY01000007">
    <property type="protein sequence ID" value="GGB01887.1"/>
    <property type="molecule type" value="Genomic_DNA"/>
</dbReference>
<dbReference type="PANTHER" id="PTHR43047:SF64">
    <property type="entry name" value="HISTIDINE KINASE CONTAINING CHEY-HOMOLOGOUS RECEIVER DOMAIN AND PAS DOMAIN-RELATED"/>
    <property type="match status" value="1"/>
</dbReference>
<keyword evidence="4" id="KW-0808">Transferase</keyword>
<dbReference type="Pfam" id="PF00989">
    <property type="entry name" value="PAS"/>
    <property type="match status" value="3"/>
</dbReference>
<proteinExistence type="predicted"/>
<dbReference type="InterPro" id="IPR036097">
    <property type="entry name" value="HisK_dim/P_sf"/>
</dbReference>
<feature type="domain" description="PAS" evidence="10">
    <location>
        <begin position="126"/>
        <end position="196"/>
    </location>
</feature>
<dbReference type="SMART" id="SM00448">
    <property type="entry name" value="REC"/>
    <property type="match status" value="1"/>
</dbReference>
<dbReference type="InterPro" id="IPR036890">
    <property type="entry name" value="HATPase_C_sf"/>
</dbReference>
<dbReference type="CDD" id="cd00082">
    <property type="entry name" value="HisKA"/>
    <property type="match status" value="1"/>
</dbReference>
<dbReference type="PROSITE" id="PS50113">
    <property type="entry name" value="PAC"/>
    <property type="match status" value="1"/>
</dbReference>
<dbReference type="InterPro" id="IPR003661">
    <property type="entry name" value="HisK_dim/P_dom"/>
</dbReference>